<feature type="domain" description="FAD-binding PCMH-type" evidence="3">
    <location>
        <begin position="1"/>
        <end position="175"/>
    </location>
</feature>
<dbReference type="Gene3D" id="3.30.465.10">
    <property type="match status" value="1"/>
</dbReference>
<evidence type="ECO:0000313" key="4">
    <source>
        <dbReference type="EMBL" id="OQK16096.1"/>
    </source>
</evidence>
<keyword evidence="5" id="KW-1185">Reference proteome</keyword>
<accession>A0A1V8M3N9</accession>
<sequence length="357" mass="39326">MHNTQNDFSKQLQNEVLQAIATGNTLTIRTGGSKDFYGRRVTASNILSIAEHQGIISYEPTELVIKARSGTPLKVIQQALAENKQMLAFEPPAYNEKTTLGGTLAGNFSGPRRAYNGAARDYVLGCTILNGKAELLSFGGQVMKNVAGYDVSRLMTGALGTLGVIMDASIKVAPMPEAEITFMQTISLDEASTKLHQWSRLPLPISASCFYQDKLYIRLSGTEKAIDKAGKTIGGNQLNNAQIFWQSITDQTHSFFQSEQALWRLSVASNTAVLFPQENTLYEWGGALRWLKSNAAPATIRSDSHLINGHCILFRSTGSHNEIFQPLPAPLLKLHLRLKHAFDPYGIFNIGRMYPDF</sequence>
<dbReference type="PANTHER" id="PTHR11748:SF103">
    <property type="entry name" value="GLYCOLATE OXIDASE SUBUNIT GLCE"/>
    <property type="match status" value="1"/>
</dbReference>
<dbReference type="InterPro" id="IPR016169">
    <property type="entry name" value="FAD-bd_PCMH_sub2"/>
</dbReference>
<dbReference type="OrthoDB" id="9811557at2"/>
<organism evidence="4 5">
    <name type="scientific">Methyloprofundus sedimenti</name>
    <dbReference type="NCBI Taxonomy" id="1420851"/>
    <lineage>
        <taxon>Bacteria</taxon>
        <taxon>Pseudomonadati</taxon>
        <taxon>Pseudomonadota</taxon>
        <taxon>Gammaproteobacteria</taxon>
        <taxon>Methylococcales</taxon>
        <taxon>Methylococcaceae</taxon>
        <taxon>Methyloprofundus</taxon>
    </lineage>
</organism>
<dbReference type="Proteomes" id="UP000191980">
    <property type="component" value="Unassembled WGS sequence"/>
</dbReference>
<dbReference type="EMBL" id="LPUF01000002">
    <property type="protein sequence ID" value="OQK16096.1"/>
    <property type="molecule type" value="Genomic_DNA"/>
</dbReference>
<dbReference type="Pfam" id="PF01565">
    <property type="entry name" value="FAD_binding_4"/>
    <property type="match status" value="1"/>
</dbReference>
<dbReference type="InterPro" id="IPR036318">
    <property type="entry name" value="FAD-bd_PCMH-like_sf"/>
</dbReference>
<dbReference type="PANTHER" id="PTHR11748">
    <property type="entry name" value="D-LACTATE DEHYDROGENASE"/>
    <property type="match status" value="1"/>
</dbReference>
<evidence type="ECO:0000313" key="5">
    <source>
        <dbReference type="Proteomes" id="UP000191980"/>
    </source>
</evidence>
<evidence type="ECO:0000259" key="3">
    <source>
        <dbReference type="PROSITE" id="PS51387"/>
    </source>
</evidence>
<gene>
    <name evidence="4" type="ORF">AU255_13385</name>
</gene>
<evidence type="ECO:0000256" key="1">
    <source>
        <dbReference type="ARBA" id="ARBA00022630"/>
    </source>
</evidence>
<dbReference type="STRING" id="1420851.AU255_13385"/>
<dbReference type="GO" id="GO:0003824">
    <property type="term" value="F:catalytic activity"/>
    <property type="evidence" value="ECO:0007669"/>
    <property type="project" value="InterPro"/>
</dbReference>
<protein>
    <recommendedName>
        <fullName evidence="3">FAD-binding PCMH-type domain-containing protein</fullName>
    </recommendedName>
</protein>
<dbReference type="NCBIfam" id="NF008439">
    <property type="entry name" value="PRK11282.1"/>
    <property type="match status" value="1"/>
</dbReference>
<dbReference type="PROSITE" id="PS51387">
    <property type="entry name" value="FAD_PCMH"/>
    <property type="match status" value="1"/>
</dbReference>
<name>A0A1V8M3N9_9GAMM</name>
<comment type="caution">
    <text evidence="4">The sequence shown here is derived from an EMBL/GenBank/DDBJ whole genome shotgun (WGS) entry which is preliminary data.</text>
</comment>
<keyword evidence="1" id="KW-0285">Flavoprotein</keyword>
<dbReference type="InterPro" id="IPR016164">
    <property type="entry name" value="FAD-linked_Oxase-like_C"/>
</dbReference>
<dbReference type="RefSeq" id="WP_080523474.1">
    <property type="nucleotide sequence ID" value="NZ_LPUF01000002.1"/>
</dbReference>
<keyword evidence="2" id="KW-0274">FAD</keyword>
<proteinExistence type="predicted"/>
<evidence type="ECO:0000256" key="2">
    <source>
        <dbReference type="ARBA" id="ARBA00022827"/>
    </source>
</evidence>
<dbReference type="InterPro" id="IPR006094">
    <property type="entry name" value="Oxid_FAD_bind_N"/>
</dbReference>
<dbReference type="AlphaFoldDB" id="A0A1V8M3N9"/>
<dbReference type="InterPro" id="IPR016166">
    <property type="entry name" value="FAD-bd_PCMH"/>
</dbReference>
<dbReference type="SUPFAM" id="SSF56176">
    <property type="entry name" value="FAD-binding/transporter-associated domain-like"/>
    <property type="match status" value="1"/>
</dbReference>
<dbReference type="GO" id="GO:0071949">
    <property type="term" value="F:FAD binding"/>
    <property type="evidence" value="ECO:0007669"/>
    <property type="project" value="InterPro"/>
</dbReference>
<reference evidence="4 5" key="1">
    <citation type="submission" date="2015-12" db="EMBL/GenBank/DDBJ databases">
        <authorList>
            <person name="Shamseldin A."/>
            <person name="Moawad H."/>
            <person name="Abd El-Rahim W.M."/>
            <person name="Sadowsky M.J."/>
        </authorList>
    </citation>
    <scope>NUCLEOTIDE SEQUENCE [LARGE SCALE GENOMIC DNA]</scope>
    <source>
        <strain evidence="4 5">WF1</strain>
    </source>
</reference>
<dbReference type="SUPFAM" id="SSF55103">
    <property type="entry name" value="FAD-linked oxidases, C-terminal domain"/>
    <property type="match status" value="1"/>
</dbReference>